<reference evidence="2" key="1">
    <citation type="submission" date="2020-10" db="EMBL/GenBank/DDBJ databases">
        <authorList>
            <person name="Gilroy R."/>
        </authorList>
    </citation>
    <scope>NUCLEOTIDE SEQUENCE</scope>
    <source>
        <strain evidence="2">2889</strain>
    </source>
</reference>
<evidence type="ECO:0008006" key="4">
    <source>
        <dbReference type="Google" id="ProtNLM"/>
    </source>
</evidence>
<keyword evidence="1" id="KW-0472">Membrane</keyword>
<dbReference type="InterPro" id="IPR011042">
    <property type="entry name" value="6-blade_b-propeller_TolB-like"/>
</dbReference>
<gene>
    <name evidence="2" type="ORF">IAB08_03270</name>
</gene>
<keyword evidence="1" id="KW-0812">Transmembrane</keyword>
<name>A0A9D9DTS5_9BACT</name>
<dbReference type="Gene3D" id="2.40.160.50">
    <property type="entry name" value="membrane protein fhac: a member of the omp85/tpsb transporter family"/>
    <property type="match status" value="1"/>
</dbReference>
<dbReference type="AlphaFoldDB" id="A0A9D9DTS5"/>
<proteinExistence type="predicted"/>
<organism evidence="2 3">
    <name type="scientific">Candidatus Pullibacteroides excrementavium</name>
    <dbReference type="NCBI Taxonomy" id="2840905"/>
    <lineage>
        <taxon>Bacteria</taxon>
        <taxon>Pseudomonadati</taxon>
        <taxon>Bacteroidota</taxon>
        <taxon>Bacteroidia</taxon>
        <taxon>Bacteroidales</taxon>
        <taxon>Candidatus Pullibacteroides</taxon>
    </lineage>
</organism>
<dbReference type="PANTHER" id="PTHR36842:SF1">
    <property type="entry name" value="PROTEIN TOLB"/>
    <property type="match status" value="1"/>
</dbReference>
<reference evidence="2" key="2">
    <citation type="journal article" date="2021" name="PeerJ">
        <title>Extensive microbial diversity within the chicken gut microbiome revealed by metagenomics and culture.</title>
        <authorList>
            <person name="Gilroy R."/>
            <person name="Ravi A."/>
            <person name="Getino M."/>
            <person name="Pursley I."/>
            <person name="Horton D.L."/>
            <person name="Alikhan N.F."/>
            <person name="Baker D."/>
            <person name="Gharbi K."/>
            <person name="Hall N."/>
            <person name="Watson M."/>
            <person name="Adriaenssens E.M."/>
            <person name="Foster-Nyarko E."/>
            <person name="Jarju S."/>
            <person name="Secka A."/>
            <person name="Antonio M."/>
            <person name="Oren A."/>
            <person name="Chaudhuri R.R."/>
            <person name="La Ragione R."/>
            <person name="Hildebrand F."/>
            <person name="Pallen M.J."/>
        </authorList>
    </citation>
    <scope>NUCLEOTIDE SEQUENCE</scope>
    <source>
        <strain evidence="2">2889</strain>
    </source>
</reference>
<dbReference type="PANTHER" id="PTHR36842">
    <property type="entry name" value="PROTEIN TOLB HOMOLOG"/>
    <property type="match status" value="1"/>
</dbReference>
<comment type="caution">
    <text evidence="2">The sequence shown here is derived from an EMBL/GenBank/DDBJ whole genome shotgun (WGS) entry which is preliminary data.</text>
</comment>
<accession>A0A9D9DTS5</accession>
<evidence type="ECO:0000313" key="2">
    <source>
        <dbReference type="EMBL" id="MBO8432301.1"/>
    </source>
</evidence>
<dbReference type="EMBL" id="JADIMZ010000043">
    <property type="protein sequence ID" value="MBO8432301.1"/>
    <property type="molecule type" value="Genomic_DNA"/>
</dbReference>
<keyword evidence="1" id="KW-1133">Transmembrane helix</keyword>
<dbReference type="SUPFAM" id="SSF82171">
    <property type="entry name" value="DPP6 N-terminal domain-like"/>
    <property type="match status" value="1"/>
</dbReference>
<sequence length="1213" mass="140270">MLQMKERRSRGFAAGGQSGRFWGIFFFFFLFFFSASAQFYTGSSQTFGRKRVQYNQFYWNYYRFDGFDVYFNSQGKNLALYTANYVQNHLDEMENLIGFQSQAGLKFIVFNRLSDYKQSNIGYLDENTESNGNPGGITRFLDNKVFLYFEGNYVDFERQIRRGIAEILLSQAITGTKVGAQYRSSYLTDLPRWYTGGLASYYSRPWDEELDEKLAASIHKKGYKYFASLEGEEAVFAGHSFWYFIAEKYGPEAVSRCVRVVASERRINKTFEIAVGVKFKDLVRLWRNYYMDRYGLGVVRDTAMATHVLKRVNKVDHVYDRFVLNPKGKEAAFVANKIGRAKVYLQTVDPMRRFCIFRTGAAINDNPDYSFPLLCFHPDGEKLGVMCEYEGRTTLFVYEMEWTRRGRLKRGRINRHTQRYYLDAFDKVNSFSFSPDGRMLALGAANNGYPDIYLFRLGAGTREQITFDLYDDYDPVFVPGTNYLVFASNRPDDTIRKNEKFELAPSFKPGRNLYAYDLEKKGNVLFAMTDEDVRTLLRSPRAMGEGRLLFTSNKYGQTNVALGQMGKQISHVDTAIHYRPTFESGIITDYEPGMVSFDASVERGEYAQIRHLVSDKGRYWMGMDPLERILPSLGEGDLLLRESSGLSSEEEESRGLIEERALRGKERKVRPSRFKEELWTKEKKRRARIAYQDSVAKVLAADTSLAAKKLAEQRLAQALPQLRNAEAKDYRPLTEYDIWLLKRAGLWQLSDTASKPLQEMPAPLLQAWHNHRMMWTRSDTTGLGRMSDEAARAWLEQAMTVDSAEEEVQRIPPRQRLYQVEYSINSATTQLSFDYLSATYQQFTNSSSPIYLNPGTGGLTQISMSDLMENHRIVGGFGFSFDFSSTEYLFSYEYLERRLGHQLVLHMANFNSNDYDGYPYKQNTYDVHYVMKYPLTPVSMIRASVFGRYDRSIQQAIDYPSLMTESYHELRVGLKAEWVYDHSRFVTQNIYFGTRGKIWAEYYQGVWNNLQNLFVVGLDFRDYRRLYKTMIWANRIALSTSFGQQKLVYYMGGVDSWIGARFNQDVQTDPNQNYAYQTLATNMRGFTQNIRNGNTFAVINSEIRIPFVQVISPRPVQSSFLRHLQLVLFGDVGSAWSGWNPWSKDNMFYKQTIEDGKLTVVLDKNANPFVAGFGVGLRMQLFGYFLRGDVAWGAENGIVHKRPVFYFSLSTDF</sequence>
<dbReference type="Proteomes" id="UP000823612">
    <property type="component" value="Unassembled WGS sequence"/>
</dbReference>
<evidence type="ECO:0000256" key="1">
    <source>
        <dbReference type="SAM" id="Phobius"/>
    </source>
</evidence>
<protein>
    <recommendedName>
        <fullName evidence="4">Bacterial surface antigen (D15) domain-containing protein</fullName>
    </recommendedName>
</protein>
<feature type="transmembrane region" description="Helical" evidence="1">
    <location>
        <begin position="21"/>
        <end position="40"/>
    </location>
</feature>
<dbReference type="Gene3D" id="2.120.10.30">
    <property type="entry name" value="TolB, C-terminal domain"/>
    <property type="match status" value="1"/>
</dbReference>
<evidence type="ECO:0000313" key="3">
    <source>
        <dbReference type="Proteomes" id="UP000823612"/>
    </source>
</evidence>